<dbReference type="EC" id="2.7.13.3" evidence="3"/>
<accession>A0ABS3Q352</accession>
<keyword evidence="9 16" id="KW-0418">Kinase</keyword>
<name>A0ABS3Q352_9GAMM</name>
<evidence type="ECO:0000313" key="17">
    <source>
        <dbReference type="Proteomes" id="UP000664835"/>
    </source>
</evidence>
<dbReference type="SUPFAM" id="SSF55874">
    <property type="entry name" value="ATPase domain of HSP90 chaperone/DNA topoisomerase II/histidine kinase"/>
    <property type="match status" value="1"/>
</dbReference>
<dbReference type="InterPro" id="IPR036890">
    <property type="entry name" value="HATPase_C_sf"/>
</dbReference>
<dbReference type="SMART" id="SM00388">
    <property type="entry name" value="HisKA"/>
    <property type="match status" value="1"/>
</dbReference>
<feature type="transmembrane region" description="Helical" evidence="14">
    <location>
        <begin position="135"/>
        <end position="159"/>
    </location>
</feature>
<dbReference type="GO" id="GO:0016301">
    <property type="term" value="F:kinase activity"/>
    <property type="evidence" value="ECO:0007669"/>
    <property type="project" value="UniProtKB-KW"/>
</dbReference>
<keyword evidence="4" id="KW-1003">Cell membrane</keyword>
<protein>
    <recommendedName>
        <fullName evidence="3">histidine kinase</fullName>
        <ecNumber evidence="3">2.7.13.3</ecNumber>
    </recommendedName>
</protein>
<dbReference type="PROSITE" id="PS50109">
    <property type="entry name" value="HIS_KIN"/>
    <property type="match status" value="1"/>
</dbReference>
<dbReference type="InterPro" id="IPR003661">
    <property type="entry name" value="HisK_dim/P_dom"/>
</dbReference>
<keyword evidence="7 14" id="KW-0812">Transmembrane</keyword>
<dbReference type="InterPro" id="IPR050398">
    <property type="entry name" value="HssS/ArlS-like"/>
</dbReference>
<keyword evidence="17" id="KW-1185">Reference proteome</keyword>
<evidence type="ECO:0000256" key="8">
    <source>
        <dbReference type="ARBA" id="ARBA00022741"/>
    </source>
</evidence>
<dbReference type="Gene3D" id="1.10.287.130">
    <property type="match status" value="1"/>
</dbReference>
<evidence type="ECO:0000259" key="15">
    <source>
        <dbReference type="PROSITE" id="PS50109"/>
    </source>
</evidence>
<dbReference type="PANTHER" id="PTHR45528">
    <property type="entry name" value="SENSOR HISTIDINE KINASE CPXA"/>
    <property type="match status" value="1"/>
</dbReference>
<feature type="transmembrane region" description="Helical" evidence="14">
    <location>
        <begin position="12"/>
        <end position="35"/>
    </location>
</feature>
<keyword evidence="13 14" id="KW-0472">Membrane</keyword>
<evidence type="ECO:0000256" key="7">
    <source>
        <dbReference type="ARBA" id="ARBA00022692"/>
    </source>
</evidence>
<keyword evidence="8" id="KW-0547">Nucleotide-binding</keyword>
<evidence type="ECO:0000256" key="1">
    <source>
        <dbReference type="ARBA" id="ARBA00000085"/>
    </source>
</evidence>
<keyword evidence="10" id="KW-0067">ATP-binding</keyword>
<dbReference type="PANTHER" id="PTHR45528:SF1">
    <property type="entry name" value="SENSOR HISTIDINE KINASE CPXA"/>
    <property type="match status" value="1"/>
</dbReference>
<dbReference type="Proteomes" id="UP000664835">
    <property type="component" value="Unassembled WGS sequence"/>
</dbReference>
<evidence type="ECO:0000256" key="6">
    <source>
        <dbReference type="ARBA" id="ARBA00022679"/>
    </source>
</evidence>
<feature type="domain" description="Histidine kinase" evidence="15">
    <location>
        <begin position="216"/>
        <end position="398"/>
    </location>
</feature>
<keyword evidence="12" id="KW-0902">Two-component regulatory system</keyword>
<gene>
    <name evidence="16" type="ORF">J3998_04185</name>
</gene>
<evidence type="ECO:0000256" key="13">
    <source>
        <dbReference type="ARBA" id="ARBA00023136"/>
    </source>
</evidence>
<evidence type="ECO:0000256" key="9">
    <source>
        <dbReference type="ARBA" id="ARBA00022777"/>
    </source>
</evidence>
<evidence type="ECO:0000256" key="10">
    <source>
        <dbReference type="ARBA" id="ARBA00022840"/>
    </source>
</evidence>
<evidence type="ECO:0000256" key="4">
    <source>
        <dbReference type="ARBA" id="ARBA00022475"/>
    </source>
</evidence>
<keyword evidence="6" id="KW-0808">Transferase</keyword>
<evidence type="ECO:0000256" key="12">
    <source>
        <dbReference type="ARBA" id="ARBA00023012"/>
    </source>
</evidence>
<dbReference type="Pfam" id="PF00512">
    <property type="entry name" value="HisKA"/>
    <property type="match status" value="1"/>
</dbReference>
<keyword evidence="5" id="KW-0597">Phosphoprotein</keyword>
<evidence type="ECO:0000256" key="11">
    <source>
        <dbReference type="ARBA" id="ARBA00022989"/>
    </source>
</evidence>
<comment type="subcellular location">
    <subcellularLocation>
        <location evidence="2">Cell membrane</location>
        <topology evidence="2">Multi-pass membrane protein</topology>
    </subcellularLocation>
</comment>
<evidence type="ECO:0000256" key="3">
    <source>
        <dbReference type="ARBA" id="ARBA00012438"/>
    </source>
</evidence>
<evidence type="ECO:0000256" key="5">
    <source>
        <dbReference type="ARBA" id="ARBA00022553"/>
    </source>
</evidence>
<dbReference type="EMBL" id="JAGETV010000005">
    <property type="protein sequence ID" value="MBO1926765.1"/>
    <property type="molecule type" value="Genomic_DNA"/>
</dbReference>
<sequence length="398" mass="46042">MRFLRIKNLRQRITVITAITALIFSFLFWLLIYVAEDTMELISLHNWLESESKSYQLSDYRRVPNPLEFDLFTADDRLPQWLSQYRKPGFYEHQLGPEDKHFLVSINSNSKQPYYIVFKDDADDYLDAYEERLQWVSGLLGVFAMLLILGYSLWVLHIFRASLRGIENKIDCLPPDKPAFKVESNLDDIRQLEEQLVAAKNTILLSIQREREFNQFAAHEIRSPLTVIQGSAELLTELLPTDSKNRQISQRITGASQELKQLVNALLLLGQTELDEHHIQRIDITEVLTAVIAKLPEPYAKRVELHKVSPIYVEAPESFLIMIFKNLIQNAMTHTDRSLLIRVDEEGILFSNPLQSSVHSAESFGYGLIIVERICHKMGWTFTKTQANNRFSLQLGFS</sequence>
<dbReference type="InterPro" id="IPR036097">
    <property type="entry name" value="HisK_dim/P_sf"/>
</dbReference>
<keyword evidence="11 14" id="KW-1133">Transmembrane helix</keyword>
<evidence type="ECO:0000256" key="14">
    <source>
        <dbReference type="SAM" id="Phobius"/>
    </source>
</evidence>
<dbReference type="SUPFAM" id="SSF47384">
    <property type="entry name" value="Homodimeric domain of signal transducing histidine kinase"/>
    <property type="match status" value="1"/>
</dbReference>
<dbReference type="RefSeq" id="WP_208148213.1">
    <property type="nucleotide sequence ID" value="NZ_JAGETV010000005.1"/>
</dbReference>
<dbReference type="CDD" id="cd00082">
    <property type="entry name" value="HisKA"/>
    <property type="match status" value="1"/>
</dbReference>
<organism evidence="16 17">
    <name type="scientific">Thiomicrorhabdus marina</name>
    <dbReference type="NCBI Taxonomy" id="2818442"/>
    <lineage>
        <taxon>Bacteria</taxon>
        <taxon>Pseudomonadati</taxon>
        <taxon>Pseudomonadota</taxon>
        <taxon>Gammaproteobacteria</taxon>
        <taxon>Thiotrichales</taxon>
        <taxon>Piscirickettsiaceae</taxon>
        <taxon>Thiomicrorhabdus</taxon>
    </lineage>
</organism>
<evidence type="ECO:0000313" key="16">
    <source>
        <dbReference type="EMBL" id="MBO1926765.1"/>
    </source>
</evidence>
<reference evidence="16 17" key="1">
    <citation type="submission" date="2021-03" db="EMBL/GenBank/DDBJ databases">
        <title>Thiomicrorhabdus sp.nov.,novel sulfur-oxidizing bacteria isolated from coastal sediment.</title>
        <authorList>
            <person name="Liu X."/>
        </authorList>
    </citation>
    <scope>NUCLEOTIDE SEQUENCE [LARGE SCALE GENOMIC DNA]</scope>
    <source>
        <strain evidence="16 17">6S2-11</strain>
    </source>
</reference>
<proteinExistence type="predicted"/>
<evidence type="ECO:0000256" key="2">
    <source>
        <dbReference type="ARBA" id="ARBA00004651"/>
    </source>
</evidence>
<comment type="caution">
    <text evidence="16">The sequence shown here is derived from an EMBL/GenBank/DDBJ whole genome shotgun (WGS) entry which is preliminary data.</text>
</comment>
<dbReference type="InterPro" id="IPR005467">
    <property type="entry name" value="His_kinase_dom"/>
</dbReference>
<comment type="catalytic activity">
    <reaction evidence="1">
        <text>ATP + protein L-histidine = ADP + protein N-phospho-L-histidine.</text>
        <dbReference type="EC" id="2.7.13.3"/>
    </reaction>
</comment>